<gene>
    <name evidence="1" type="ORF">ACFQ4B_19720</name>
</gene>
<keyword evidence="2" id="KW-1185">Reference proteome</keyword>
<sequence length="107" mass="12236">MTFPKKGSRTIIVDDETYRWTISPKKGYIRFVAEHAVTKGRTLIIYVESDINVFWVEFPYANGLNLRIFKPKDAASVISKAICLGWDPKERGNPIIFKLADDSLVLM</sequence>
<comment type="caution">
    <text evidence="1">The sequence shown here is derived from an EMBL/GenBank/DDBJ whole genome shotgun (WGS) entry which is preliminary data.</text>
</comment>
<evidence type="ECO:0000313" key="2">
    <source>
        <dbReference type="Proteomes" id="UP001597180"/>
    </source>
</evidence>
<dbReference type="RefSeq" id="WP_345587437.1">
    <property type="nucleotide sequence ID" value="NZ_BAABJG010000008.1"/>
</dbReference>
<reference evidence="2" key="1">
    <citation type="journal article" date="2019" name="Int. J. Syst. Evol. Microbiol.">
        <title>The Global Catalogue of Microorganisms (GCM) 10K type strain sequencing project: providing services to taxonomists for standard genome sequencing and annotation.</title>
        <authorList>
            <consortium name="The Broad Institute Genomics Platform"/>
            <consortium name="The Broad Institute Genome Sequencing Center for Infectious Disease"/>
            <person name="Wu L."/>
            <person name="Ma J."/>
        </authorList>
    </citation>
    <scope>NUCLEOTIDE SEQUENCE [LARGE SCALE GENOMIC DNA]</scope>
    <source>
        <strain evidence="2">CCUG 53270</strain>
    </source>
</reference>
<dbReference type="Proteomes" id="UP001597180">
    <property type="component" value="Unassembled WGS sequence"/>
</dbReference>
<proteinExistence type="predicted"/>
<dbReference type="EMBL" id="JBHTLU010000024">
    <property type="protein sequence ID" value="MFD1222356.1"/>
    <property type="molecule type" value="Genomic_DNA"/>
</dbReference>
<name>A0ABW3UR12_9BACL</name>
<organism evidence="1 2">
    <name type="scientific">Paenibacillus vulneris</name>
    <dbReference type="NCBI Taxonomy" id="1133364"/>
    <lineage>
        <taxon>Bacteria</taxon>
        <taxon>Bacillati</taxon>
        <taxon>Bacillota</taxon>
        <taxon>Bacilli</taxon>
        <taxon>Bacillales</taxon>
        <taxon>Paenibacillaceae</taxon>
        <taxon>Paenibacillus</taxon>
    </lineage>
</organism>
<evidence type="ECO:0000313" key="1">
    <source>
        <dbReference type="EMBL" id="MFD1222356.1"/>
    </source>
</evidence>
<protein>
    <submittedName>
        <fullName evidence="1">Uncharacterized protein</fullName>
    </submittedName>
</protein>
<accession>A0ABW3UR12</accession>